<keyword evidence="4" id="KW-1185">Reference proteome</keyword>
<evidence type="ECO:0000313" key="4">
    <source>
        <dbReference type="Proteomes" id="UP001144205"/>
    </source>
</evidence>
<name>A0ABQ5LNX9_9RHOB</name>
<evidence type="ECO:0000259" key="2">
    <source>
        <dbReference type="Pfam" id="PF02120"/>
    </source>
</evidence>
<evidence type="ECO:0000256" key="1">
    <source>
        <dbReference type="SAM" id="MobiDB-lite"/>
    </source>
</evidence>
<evidence type="ECO:0000313" key="3">
    <source>
        <dbReference type="EMBL" id="GKY86702.1"/>
    </source>
</evidence>
<dbReference type="Pfam" id="PF02120">
    <property type="entry name" value="Flg_hook"/>
    <property type="match status" value="1"/>
</dbReference>
<sequence>MVVPSESEYPDRIMHLPLLALILPATEADAACARTGDVGESAFDRVFAGDGGRAIVAGERLAAIPEAGPLRGDMAARGRSGFGEVLAEENGREPMADPGRVRGQEPGRQACLSCDRAPPAPTGWWSMEPVRLVAVADPVAWRPEREVRMPDGDLQAAGPDTGSADLPDETAPPTDRAADAGGEAVVFDAGYAGIVMPLPAADGPARAVNDVAEPGKGTDHAVSALRPDRGALSEQAEPRAMSVSVPETDVPVRAGTSSERREPAQPGQAVQGGRPEASSGGASANRDGAARQSVAALAPAQPAPRALAMWMHDGAVPALRPVAEAVADLSPDPAVAADPAGRERALSAQPGPAWRGSSALVGPALAVERVPMPRAAPLAEPDMGDMTDAPAPVRAEVAQVQRTGPATPAMAGQIAAAPPPSDRLPAVIEVGIGAEGDRGEPQGEVPLAEPRLAHPAGHAPLAAPTPRPELARAVAVQIAEVVAQNHERGVELRLQPEELGRVSLTMSADGGVLSVALAADRGDTLDLMRRHIEILGDELRKLGYSSVAFSFAGGGDGHGTGAARTGPAPAPGTDGDDTEAGPVAAALPDPGANRKSNGIDMRL</sequence>
<feature type="region of interest" description="Disordered" evidence="1">
    <location>
        <begin position="148"/>
        <end position="179"/>
    </location>
</feature>
<dbReference type="EMBL" id="BROH01000001">
    <property type="protein sequence ID" value="GKY86702.1"/>
    <property type="molecule type" value="Genomic_DNA"/>
</dbReference>
<protein>
    <recommendedName>
        <fullName evidence="2">Flagellar hook-length control protein-like C-terminal domain-containing protein</fullName>
    </recommendedName>
</protein>
<comment type="caution">
    <text evidence="3">The sequence shown here is derived from an EMBL/GenBank/DDBJ whole genome shotgun (WGS) entry which is preliminary data.</text>
</comment>
<feature type="region of interest" description="Disordered" evidence="1">
    <location>
        <begin position="207"/>
        <end position="297"/>
    </location>
</feature>
<feature type="domain" description="Flagellar hook-length control protein-like C-terminal" evidence="2">
    <location>
        <begin position="484"/>
        <end position="557"/>
    </location>
</feature>
<organism evidence="3 4">
    <name type="scientific">Sinisalibacter aestuarii</name>
    <dbReference type="NCBI Taxonomy" id="2949426"/>
    <lineage>
        <taxon>Bacteria</taxon>
        <taxon>Pseudomonadati</taxon>
        <taxon>Pseudomonadota</taxon>
        <taxon>Alphaproteobacteria</taxon>
        <taxon>Rhodobacterales</taxon>
        <taxon>Roseobacteraceae</taxon>
        <taxon>Sinisalibacter</taxon>
    </lineage>
</organism>
<dbReference type="Gene3D" id="3.30.750.140">
    <property type="match status" value="1"/>
</dbReference>
<accession>A0ABQ5LNX9</accession>
<dbReference type="InterPro" id="IPR021136">
    <property type="entry name" value="Flagellar_hook_control-like_C"/>
</dbReference>
<dbReference type="CDD" id="cd17470">
    <property type="entry name" value="T3SS_Flik_C"/>
    <property type="match status" value="1"/>
</dbReference>
<dbReference type="Proteomes" id="UP001144205">
    <property type="component" value="Unassembled WGS sequence"/>
</dbReference>
<dbReference type="InterPro" id="IPR038610">
    <property type="entry name" value="FliK-like_C_sf"/>
</dbReference>
<feature type="region of interest" description="Disordered" evidence="1">
    <location>
        <begin position="558"/>
        <end position="603"/>
    </location>
</feature>
<proteinExistence type="predicted"/>
<reference evidence="3" key="1">
    <citation type="journal article" date="2023" name="Int. J. Syst. Evol. Microbiol.">
        <title>Sinisalibacter aestuarii sp. nov., isolated from estuarine sediment of the Arakawa River.</title>
        <authorList>
            <person name="Arafat S.T."/>
            <person name="Hirano S."/>
            <person name="Sato A."/>
            <person name="Takeuchi K."/>
            <person name="Yasuda T."/>
            <person name="Terahara T."/>
            <person name="Hamada M."/>
            <person name="Kobayashi T."/>
        </authorList>
    </citation>
    <scope>NUCLEOTIDE SEQUENCE</scope>
    <source>
        <strain evidence="3">B-399</strain>
    </source>
</reference>
<feature type="compositionally biased region" description="Low complexity" evidence="1">
    <location>
        <begin position="561"/>
        <end position="573"/>
    </location>
</feature>
<gene>
    <name evidence="3" type="ORF">STA1M1_05710</name>
</gene>